<evidence type="ECO:0000313" key="1">
    <source>
        <dbReference type="EMBL" id="GIM77095.1"/>
    </source>
</evidence>
<keyword evidence="2" id="KW-1185">Reference proteome</keyword>
<dbReference type="Proteomes" id="UP000680865">
    <property type="component" value="Unassembled WGS sequence"/>
</dbReference>
<name>A0A919VVX3_9ACTN</name>
<dbReference type="RefSeq" id="WP_212999998.1">
    <property type="nucleotide sequence ID" value="NZ_BAAATW010000021.1"/>
</dbReference>
<dbReference type="AlphaFoldDB" id="A0A919VVX3"/>
<reference evidence="1" key="1">
    <citation type="submission" date="2021-03" db="EMBL/GenBank/DDBJ databases">
        <title>Whole genome shotgun sequence of Actinoplanes consettensis NBRC 14913.</title>
        <authorList>
            <person name="Komaki H."/>
            <person name="Tamura T."/>
        </authorList>
    </citation>
    <scope>NUCLEOTIDE SEQUENCE</scope>
    <source>
        <strain evidence="1">NBRC 14913</strain>
    </source>
</reference>
<comment type="caution">
    <text evidence="1">The sequence shown here is derived from an EMBL/GenBank/DDBJ whole genome shotgun (WGS) entry which is preliminary data.</text>
</comment>
<sequence>MLAIGDAVAALDPQARDSRWTSLTYCVLDAVWSLNTRYYSVVVPLVGRVAAVFGDTQPTGAFPQADPVPLPYLLARYGDAKALMEDTNAQVTSPRNGILRADAVLRYAETLVEHEIVDLAAAEMLLAGPVEAWTTVDRALSAVPGDGNHGIRRGYLWMLCGSDDLIKPDRMVLRWLARFHSDIAPDEARHLLTEVAEELTERLRRPVTPWMVDHAIWLAERASVSGAG</sequence>
<gene>
    <name evidence="1" type="ORF">Aco04nite_53710</name>
</gene>
<evidence type="ECO:0000313" key="2">
    <source>
        <dbReference type="Proteomes" id="UP000680865"/>
    </source>
</evidence>
<accession>A0A919VVX3</accession>
<proteinExistence type="predicted"/>
<dbReference type="EMBL" id="BOQP01000029">
    <property type="protein sequence ID" value="GIM77095.1"/>
    <property type="molecule type" value="Genomic_DNA"/>
</dbReference>
<protein>
    <submittedName>
        <fullName evidence="1">Uncharacterized protein</fullName>
    </submittedName>
</protein>
<organism evidence="1 2">
    <name type="scientific">Winogradskya consettensis</name>
    <dbReference type="NCBI Taxonomy" id="113560"/>
    <lineage>
        <taxon>Bacteria</taxon>
        <taxon>Bacillati</taxon>
        <taxon>Actinomycetota</taxon>
        <taxon>Actinomycetes</taxon>
        <taxon>Micromonosporales</taxon>
        <taxon>Micromonosporaceae</taxon>
        <taxon>Winogradskya</taxon>
    </lineage>
</organism>